<keyword evidence="2" id="KW-0964">Secreted</keyword>
<dbReference type="AlphaFoldDB" id="A0A7V3ZSH4"/>
<dbReference type="GO" id="GO:0030246">
    <property type="term" value="F:carbohydrate binding"/>
    <property type="evidence" value="ECO:0007669"/>
    <property type="project" value="InterPro"/>
</dbReference>
<evidence type="ECO:0000256" key="3">
    <source>
        <dbReference type="ARBA" id="ARBA00022729"/>
    </source>
</evidence>
<evidence type="ECO:0000256" key="2">
    <source>
        <dbReference type="ARBA" id="ARBA00022525"/>
    </source>
</evidence>
<dbReference type="PANTHER" id="PTHR36108">
    <property type="entry name" value="COLOSSIN-B-RELATED"/>
    <property type="match status" value="1"/>
</dbReference>
<evidence type="ECO:0000256" key="1">
    <source>
        <dbReference type="ARBA" id="ARBA00007257"/>
    </source>
</evidence>
<dbReference type="EMBL" id="DTDP01000027">
    <property type="protein sequence ID" value="HGK53530.1"/>
    <property type="molecule type" value="Genomic_DNA"/>
</dbReference>
<dbReference type="SUPFAM" id="SSF49464">
    <property type="entry name" value="Carboxypeptidase regulatory domain-like"/>
    <property type="match status" value="3"/>
</dbReference>
<comment type="caution">
    <text evidence="4">The sequence shown here is derived from an EMBL/GenBank/DDBJ whole genome shotgun (WGS) entry which is preliminary data.</text>
</comment>
<dbReference type="SUPFAM" id="SSF49452">
    <property type="entry name" value="Starch-binding domain-like"/>
    <property type="match status" value="2"/>
</dbReference>
<dbReference type="InterPro" id="IPR008969">
    <property type="entry name" value="CarboxyPept-like_regulatory"/>
</dbReference>
<protein>
    <recommendedName>
        <fullName evidence="5">Carboxypeptidase regulatory-like domain-containing protein</fullName>
    </recommendedName>
</protein>
<reference evidence="4" key="1">
    <citation type="journal article" date="2020" name="mSystems">
        <title>Genome- and Community-Level Interaction Insights into Carbon Utilization and Element Cycling Functions of Hydrothermarchaeota in Hydrothermal Sediment.</title>
        <authorList>
            <person name="Zhou Z."/>
            <person name="Liu Y."/>
            <person name="Xu W."/>
            <person name="Pan J."/>
            <person name="Luo Z.H."/>
            <person name="Li M."/>
        </authorList>
    </citation>
    <scope>NUCLEOTIDE SEQUENCE [LARGE SCALE GENOMIC DNA]</scope>
    <source>
        <strain evidence="4">SpSt-695</strain>
    </source>
</reference>
<gene>
    <name evidence="4" type="ORF">ENU72_00710</name>
</gene>
<comment type="similarity">
    <text evidence="1">Belongs to the serine-aspartate repeat-containing protein (SDr) family.</text>
</comment>
<dbReference type="Pfam" id="PF13620">
    <property type="entry name" value="CarboxypepD_reg"/>
    <property type="match status" value="4"/>
</dbReference>
<evidence type="ECO:0008006" key="5">
    <source>
        <dbReference type="Google" id="ProtNLM"/>
    </source>
</evidence>
<dbReference type="PANTHER" id="PTHR36108:SF13">
    <property type="entry name" value="COLOSSIN-B-RELATED"/>
    <property type="match status" value="1"/>
</dbReference>
<dbReference type="Gene3D" id="2.60.40.1120">
    <property type="entry name" value="Carboxypeptidase-like, regulatory domain"/>
    <property type="match status" value="4"/>
</dbReference>
<keyword evidence="3" id="KW-0732">Signal</keyword>
<evidence type="ECO:0000313" key="4">
    <source>
        <dbReference type="EMBL" id="HGK53530.1"/>
    </source>
</evidence>
<proteinExistence type="inferred from homology"/>
<sequence length="631" mass="69826">MLGRLILKLFVILFITFLECQKFPRSNPLDLDSPQTVLGNLKGKITPVPSGSNIKLFQGNDTLYSISPLANGEFKFEYIKEGLYSIKVTAPSYIPSLIENIRVVPKKITDIGTIVLIPEQPDTTDTLRILSGRVIDSEKLSPIASASVIIDGRDTITDNNGNFIFYNLRPKVYTLKVSKEAYLEYITSVDLTKTSLNITIMMEAIAILEGTVTSTSNTPLKDVKVSINGFTTYTNSNGYYKFSGLPENTYLVKYEKQGYQTQFKEVQLKKGSVTTVNVQMAPKLSGILTGNIKDYKTNQPLPGVNVIGGDGADISGNDGNYYMEVTPGTFKVYFYKSGYYSKSHTVTVNNGQTVTLNTSLIPLDYLPPDTATISGVIKDSVTGEIINVRAYAIVIYTLDGYWVGENRDSTINGNFTLWNECLYPYRKAFVPGEYKIIIYSGDLPEPYLGYSHKFTVNSGSNFFVLKVKKGAILFAFVKNAENNQPIPNAYVSIKDGGGGSTNDQGFVKVSRIPPGFREIDIGANKFHTLITYENFTYGQELVRTFYLTPFADVLGTVKDSITGNPLNGVYVQLGSKETYTDSNGSYFFDGVEDGEFYINFSKQGYRSKAFKINVPYTGDLRIDVTLSPSGV</sequence>
<organism evidence="4">
    <name type="scientific">candidate division WOR-3 bacterium</name>
    <dbReference type="NCBI Taxonomy" id="2052148"/>
    <lineage>
        <taxon>Bacteria</taxon>
        <taxon>Bacteria division WOR-3</taxon>
    </lineage>
</organism>
<name>A0A7V3ZSH4_UNCW3</name>
<accession>A0A7V3ZSH4</accession>
<dbReference type="InterPro" id="IPR013784">
    <property type="entry name" value="Carb-bd-like_fold"/>
</dbReference>